<evidence type="ECO:0000259" key="2">
    <source>
        <dbReference type="Pfam" id="PF17921"/>
    </source>
</evidence>
<feature type="domain" description="Integrase zinc-binding" evidence="2">
    <location>
        <begin position="470"/>
        <end position="527"/>
    </location>
</feature>
<dbReference type="PANTHER" id="PTHR37984:SF5">
    <property type="entry name" value="PROTEIN NYNRIN-LIKE"/>
    <property type="match status" value="1"/>
</dbReference>
<evidence type="ECO:0008006" key="5">
    <source>
        <dbReference type="Google" id="ProtNLM"/>
    </source>
</evidence>
<dbReference type="Gene3D" id="3.30.70.270">
    <property type="match status" value="2"/>
</dbReference>
<dbReference type="EMBL" id="JAEPRC010000943">
    <property type="protein sequence ID" value="KAG2190559.1"/>
    <property type="molecule type" value="Genomic_DNA"/>
</dbReference>
<dbReference type="Gene3D" id="3.30.420.10">
    <property type="entry name" value="Ribonuclease H-like superfamily/Ribonuclease H"/>
    <property type="match status" value="1"/>
</dbReference>
<evidence type="ECO:0000259" key="1">
    <source>
        <dbReference type="Pfam" id="PF00078"/>
    </source>
</evidence>
<dbReference type="PANTHER" id="PTHR37984">
    <property type="entry name" value="PROTEIN CBG26694"/>
    <property type="match status" value="1"/>
</dbReference>
<dbReference type="Gene3D" id="1.10.340.70">
    <property type="match status" value="1"/>
</dbReference>
<dbReference type="InterPro" id="IPR036397">
    <property type="entry name" value="RNaseH_sf"/>
</dbReference>
<dbReference type="AlphaFoldDB" id="A0A8H7QCV9"/>
<dbReference type="InterPro" id="IPR043502">
    <property type="entry name" value="DNA/RNA_pol_sf"/>
</dbReference>
<dbReference type="GO" id="GO:0003676">
    <property type="term" value="F:nucleic acid binding"/>
    <property type="evidence" value="ECO:0007669"/>
    <property type="project" value="InterPro"/>
</dbReference>
<dbReference type="Gene3D" id="3.10.10.10">
    <property type="entry name" value="HIV Type 1 Reverse Transcriptase, subunit A, domain 1"/>
    <property type="match status" value="1"/>
</dbReference>
<dbReference type="InterPro" id="IPR050951">
    <property type="entry name" value="Retrovirus_Pol_polyprotein"/>
</dbReference>
<name>A0A8H7QCV9_9FUNG</name>
<sequence length="590" mass="67977">MRAIQDSLDKNIRIRPDAVCSMKEIIVQIPIDDPSDCFVRQYPFPVNAHNEIKDQLKEWLENGIKDLNGKLTKLRICCDLRKISAAISSNYHENYAVTKISEIFDRFSVNASIISKIDLHQAYMSYSVHENSREALTFSYNCSFYHWSRAPYGLKFMSSLFVKCMSILLNDIHIELKKELQKENKHITTIDDEDTFYEGVEHYVDNIFLFSKDPISHCTWFKTLVFLLGFVVGPGTTKIDMRHLSNINNWPIPKTAKQVKSIIGVVSHLREYFPMLSKVAAPIDQLRNDKDLKNNWRQLHTDRLSVIKQILLSNQILHTPSLENKFFLQVDASLYGIAACFKSLNQAERNWSTNRRETAAIVFGLQNTVQNYLEILSEYNFTISHVKGIDNVLSDALCRLYPPIEQGQILEENQKQMKRLKRFTLMKRANNKSELVRKTKIYFQDKNLNILAVKISSKEFKSVNTDYECPPETDRAEIIKDAHEIGHFGIKSCVRHIHIYNGLHWNSICKDVKEALLSCRKCALHNTTIKGYNPARSIVSYETMDRVAVNLIGPLPVADKGNIYILSMIDLCTRYVITRAIPNKSSVTIV</sequence>
<dbReference type="SUPFAM" id="SSF56672">
    <property type="entry name" value="DNA/RNA polymerases"/>
    <property type="match status" value="1"/>
</dbReference>
<dbReference type="Proteomes" id="UP000650833">
    <property type="component" value="Unassembled WGS sequence"/>
</dbReference>
<dbReference type="InterPro" id="IPR000477">
    <property type="entry name" value="RT_dom"/>
</dbReference>
<reference evidence="3" key="1">
    <citation type="submission" date="2020-12" db="EMBL/GenBank/DDBJ databases">
        <title>Metabolic potential, ecology and presence of endohyphal bacteria is reflected in genomic diversity of Mucoromycotina.</title>
        <authorList>
            <person name="Muszewska A."/>
            <person name="Okrasinska A."/>
            <person name="Steczkiewicz K."/>
            <person name="Drgas O."/>
            <person name="Orlowska M."/>
            <person name="Perlinska-Lenart U."/>
            <person name="Aleksandrzak-Piekarczyk T."/>
            <person name="Szatraj K."/>
            <person name="Zielenkiewicz U."/>
            <person name="Pilsyk S."/>
            <person name="Malc E."/>
            <person name="Mieczkowski P."/>
            <person name="Kruszewska J.S."/>
            <person name="Biernat P."/>
            <person name="Pawlowska J."/>
        </authorList>
    </citation>
    <scope>NUCLEOTIDE SEQUENCE</scope>
    <source>
        <strain evidence="3">CBS 226.32</strain>
    </source>
</reference>
<dbReference type="InterPro" id="IPR043128">
    <property type="entry name" value="Rev_trsase/Diguanyl_cyclase"/>
</dbReference>
<dbReference type="Pfam" id="PF17921">
    <property type="entry name" value="Integrase_H2C2"/>
    <property type="match status" value="1"/>
</dbReference>
<evidence type="ECO:0000313" key="3">
    <source>
        <dbReference type="EMBL" id="KAG2190559.1"/>
    </source>
</evidence>
<keyword evidence="4" id="KW-1185">Reference proteome</keyword>
<proteinExistence type="predicted"/>
<evidence type="ECO:0000313" key="4">
    <source>
        <dbReference type="Proteomes" id="UP000650833"/>
    </source>
</evidence>
<comment type="caution">
    <text evidence="3">The sequence shown here is derived from an EMBL/GenBank/DDBJ whole genome shotgun (WGS) entry which is preliminary data.</text>
</comment>
<dbReference type="OrthoDB" id="2281046at2759"/>
<dbReference type="InterPro" id="IPR041588">
    <property type="entry name" value="Integrase_H2C2"/>
</dbReference>
<dbReference type="Pfam" id="PF00078">
    <property type="entry name" value="RVT_1"/>
    <property type="match status" value="1"/>
</dbReference>
<organism evidence="3 4">
    <name type="scientific">Mucor plumbeus</name>
    <dbReference type="NCBI Taxonomy" id="97098"/>
    <lineage>
        <taxon>Eukaryota</taxon>
        <taxon>Fungi</taxon>
        <taxon>Fungi incertae sedis</taxon>
        <taxon>Mucoromycota</taxon>
        <taxon>Mucoromycotina</taxon>
        <taxon>Mucoromycetes</taxon>
        <taxon>Mucorales</taxon>
        <taxon>Mucorineae</taxon>
        <taxon>Mucoraceae</taxon>
        <taxon>Mucor</taxon>
    </lineage>
</organism>
<gene>
    <name evidence="3" type="ORF">INT46_008910</name>
</gene>
<accession>A0A8H7QCV9</accession>
<protein>
    <recommendedName>
        <fullName evidence="5">Polyprotein</fullName>
    </recommendedName>
</protein>
<feature type="domain" description="Reverse transcriptase" evidence="1">
    <location>
        <begin position="72"/>
        <end position="216"/>
    </location>
</feature>